<dbReference type="PROSITE" id="PS50928">
    <property type="entry name" value="ABC_TM1"/>
    <property type="match status" value="1"/>
</dbReference>
<name>A0A3P3XUR8_9SPIR</name>
<evidence type="ECO:0000259" key="8">
    <source>
        <dbReference type="PROSITE" id="PS50928"/>
    </source>
</evidence>
<keyword evidence="5 7" id="KW-1133">Transmembrane helix</keyword>
<evidence type="ECO:0000256" key="7">
    <source>
        <dbReference type="RuleBase" id="RU363032"/>
    </source>
</evidence>
<accession>A0A3P3XUR8</accession>
<reference evidence="9" key="1">
    <citation type="submission" date="2017-02" db="EMBL/GenBank/DDBJ databases">
        <authorList>
            <person name="Regsiter A."/>
            <person name="William W."/>
        </authorList>
    </citation>
    <scope>NUCLEOTIDE SEQUENCE</scope>
    <source>
        <strain evidence="9">BdmA 4</strain>
    </source>
</reference>
<dbReference type="CDD" id="cd06261">
    <property type="entry name" value="TM_PBP2"/>
    <property type="match status" value="1"/>
</dbReference>
<organism evidence="9">
    <name type="scientific">uncultured spirochete</name>
    <dbReference type="NCBI Taxonomy" id="156406"/>
    <lineage>
        <taxon>Bacteria</taxon>
        <taxon>Pseudomonadati</taxon>
        <taxon>Spirochaetota</taxon>
        <taxon>Spirochaetia</taxon>
        <taxon>Spirochaetales</taxon>
        <taxon>environmental samples</taxon>
    </lineage>
</organism>
<feature type="domain" description="ABC transmembrane type-1" evidence="8">
    <location>
        <begin position="80"/>
        <end position="271"/>
    </location>
</feature>
<dbReference type="InterPro" id="IPR000515">
    <property type="entry name" value="MetI-like"/>
</dbReference>
<keyword evidence="2 7" id="KW-0813">Transport</keyword>
<dbReference type="GO" id="GO:0055085">
    <property type="term" value="P:transmembrane transport"/>
    <property type="evidence" value="ECO:0007669"/>
    <property type="project" value="InterPro"/>
</dbReference>
<evidence type="ECO:0000256" key="4">
    <source>
        <dbReference type="ARBA" id="ARBA00022692"/>
    </source>
</evidence>
<evidence type="ECO:0000256" key="3">
    <source>
        <dbReference type="ARBA" id="ARBA00022475"/>
    </source>
</evidence>
<protein>
    <submittedName>
        <fullName evidence="9">Binding-protein-dependent transport systems inner membrane component</fullName>
    </submittedName>
</protein>
<evidence type="ECO:0000256" key="5">
    <source>
        <dbReference type="ARBA" id="ARBA00022989"/>
    </source>
</evidence>
<sequence>MSEAIRESKLKKALSAIGRVAVYMVMGIFAFMTLYPIFWLIMNSFKTTREFQVSQLALPHAPTLQNYVEAWKMGDFSLLFPNSIIYTLGATAGIIFLSLLAGFAFAKLKSRATKPIYNSFVIGILLTTQTLMIPLFLEVNLLGIYNTRLAVLLVYIGAGLPIGIYLSTEYIKAIPSAVVESARIDGAGFFKIFLKIIIPMSVPVATTLAMLNITSIWNEFALINILVSKTELKSLPLGIYKFSGSLSTDYGKQFAALTIGMVPMLVFYMIFRKQITKGVAAGAMKG</sequence>
<dbReference type="GO" id="GO:0005886">
    <property type="term" value="C:plasma membrane"/>
    <property type="evidence" value="ECO:0007669"/>
    <property type="project" value="UniProtKB-SubCell"/>
</dbReference>
<keyword evidence="6 7" id="KW-0472">Membrane</keyword>
<feature type="transmembrane region" description="Helical" evidence="7">
    <location>
        <begin position="20"/>
        <end position="42"/>
    </location>
</feature>
<evidence type="ECO:0000256" key="6">
    <source>
        <dbReference type="ARBA" id="ARBA00023136"/>
    </source>
</evidence>
<keyword evidence="3" id="KW-1003">Cell membrane</keyword>
<dbReference type="SUPFAM" id="SSF161098">
    <property type="entry name" value="MetI-like"/>
    <property type="match status" value="1"/>
</dbReference>
<comment type="similarity">
    <text evidence="7">Belongs to the binding-protein-dependent transport system permease family.</text>
</comment>
<dbReference type="PANTHER" id="PTHR43744">
    <property type="entry name" value="ABC TRANSPORTER PERMEASE PROTEIN MG189-RELATED-RELATED"/>
    <property type="match status" value="1"/>
</dbReference>
<dbReference type="PANTHER" id="PTHR43744:SF12">
    <property type="entry name" value="ABC TRANSPORTER PERMEASE PROTEIN MG189-RELATED"/>
    <property type="match status" value="1"/>
</dbReference>
<comment type="subcellular location">
    <subcellularLocation>
        <location evidence="1 7">Cell membrane</location>
        <topology evidence="1 7">Multi-pass membrane protein</topology>
    </subcellularLocation>
</comment>
<evidence type="ECO:0000256" key="2">
    <source>
        <dbReference type="ARBA" id="ARBA00022448"/>
    </source>
</evidence>
<dbReference type="InterPro" id="IPR035906">
    <property type="entry name" value="MetI-like_sf"/>
</dbReference>
<keyword evidence="4 7" id="KW-0812">Transmembrane</keyword>
<dbReference type="EMBL" id="FWDO01000008">
    <property type="protein sequence ID" value="SLM20036.1"/>
    <property type="molecule type" value="Genomic_DNA"/>
</dbReference>
<feature type="transmembrane region" description="Helical" evidence="7">
    <location>
        <begin position="149"/>
        <end position="171"/>
    </location>
</feature>
<feature type="transmembrane region" description="Helical" evidence="7">
    <location>
        <begin position="254"/>
        <end position="271"/>
    </location>
</feature>
<dbReference type="AlphaFoldDB" id="A0A3P3XUR8"/>
<feature type="transmembrane region" description="Helical" evidence="7">
    <location>
        <begin position="192"/>
        <end position="217"/>
    </location>
</feature>
<evidence type="ECO:0000256" key="1">
    <source>
        <dbReference type="ARBA" id="ARBA00004651"/>
    </source>
</evidence>
<feature type="transmembrane region" description="Helical" evidence="7">
    <location>
        <begin position="117"/>
        <end position="137"/>
    </location>
</feature>
<evidence type="ECO:0000313" key="9">
    <source>
        <dbReference type="EMBL" id="SLM20036.1"/>
    </source>
</evidence>
<dbReference type="Pfam" id="PF00528">
    <property type="entry name" value="BPD_transp_1"/>
    <property type="match status" value="1"/>
</dbReference>
<feature type="transmembrane region" description="Helical" evidence="7">
    <location>
        <begin position="83"/>
        <end position="105"/>
    </location>
</feature>
<gene>
    <name evidence="9" type="ORF">SPIRO4BDMA_80143</name>
</gene>
<proteinExistence type="inferred from homology"/>
<dbReference type="Gene3D" id="1.10.3720.10">
    <property type="entry name" value="MetI-like"/>
    <property type="match status" value="1"/>
</dbReference>